<dbReference type="CDD" id="cd08946">
    <property type="entry name" value="SDR_e"/>
    <property type="match status" value="1"/>
</dbReference>
<organism evidence="2 3">
    <name type="scientific">Acetobacter fallax</name>
    <dbReference type="NCBI Taxonomy" id="1737473"/>
    <lineage>
        <taxon>Bacteria</taxon>
        <taxon>Pseudomonadati</taxon>
        <taxon>Pseudomonadota</taxon>
        <taxon>Alphaproteobacteria</taxon>
        <taxon>Acetobacterales</taxon>
        <taxon>Acetobacteraceae</taxon>
        <taxon>Acetobacter</taxon>
    </lineage>
</organism>
<dbReference type="InterPro" id="IPR036291">
    <property type="entry name" value="NAD(P)-bd_dom_sf"/>
</dbReference>
<dbReference type="SUPFAM" id="SSF51735">
    <property type="entry name" value="NAD(P)-binding Rossmann-fold domains"/>
    <property type="match status" value="1"/>
</dbReference>
<dbReference type="InterPro" id="IPR001509">
    <property type="entry name" value="Epimerase_deHydtase"/>
</dbReference>
<dbReference type="PANTHER" id="PTHR43245:SF23">
    <property type="entry name" value="NAD(P)-BINDING DOMAIN-CONTAINING PROTEIN"/>
    <property type="match status" value="1"/>
</dbReference>
<reference evidence="2 3" key="1">
    <citation type="journal article" date="2020" name="Int. J. Syst. Evol. Microbiol.">
        <title>Novel acetic acid bacteria from cider fermentations: Acetobacter conturbans sp. nov. and Acetobacter fallax sp. nov.</title>
        <authorList>
            <person name="Sombolestani A.S."/>
            <person name="Cleenwerck I."/>
            <person name="Cnockaert M."/>
            <person name="Borremans W."/>
            <person name="Wieme A.D."/>
            <person name="De Vuyst L."/>
            <person name="Vandamme P."/>
        </authorList>
    </citation>
    <scope>NUCLEOTIDE SEQUENCE [LARGE SCALE GENOMIC DNA]</scope>
    <source>
        <strain evidence="2 3">LMG 1637</strain>
    </source>
</reference>
<evidence type="ECO:0000259" key="1">
    <source>
        <dbReference type="Pfam" id="PF01370"/>
    </source>
</evidence>
<feature type="domain" description="NAD-dependent epimerase/dehydratase" evidence="1">
    <location>
        <begin position="3"/>
        <end position="239"/>
    </location>
</feature>
<proteinExistence type="predicted"/>
<dbReference type="Pfam" id="PF01370">
    <property type="entry name" value="Epimerase"/>
    <property type="match status" value="1"/>
</dbReference>
<dbReference type="Proteomes" id="UP000615326">
    <property type="component" value="Unassembled WGS sequence"/>
</dbReference>
<keyword evidence="3" id="KW-1185">Reference proteome</keyword>
<dbReference type="InterPro" id="IPR050177">
    <property type="entry name" value="Lipid_A_modif_metabolic_enz"/>
</dbReference>
<gene>
    <name evidence="2" type="ORF">GOB84_13420</name>
</gene>
<dbReference type="PANTHER" id="PTHR43245">
    <property type="entry name" value="BIFUNCTIONAL POLYMYXIN RESISTANCE PROTEIN ARNA"/>
    <property type="match status" value="1"/>
</dbReference>
<evidence type="ECO:0000313" key="2">
    <source>
        <dbReference type="EMBL" id="NHO33538.1"/>
    </source>
</evidence>
<name>A0ABX0KF20_9PROT</name>
<dbReference type="EMBL" id="WOSW01000031">
    <property type="protein sequence ID" value="NHO33538.1"/>
    <property type="molecule type" value="Genomic_DNA"/>
</dbReference>
<dbReference type="Gene3D" id="3.40.50.720">
    <property type="entry name" value="NAD(P)-binding Rossmann-like Domain"/>
    <property type="match status" value="1"/>
</dbReference>
<dbReference type="RefSeq" id="WP_173578053.1">
    <property type="nucleotide sequence ID" value="NZ_WOSW01000031.1"/>
</dbReference>
<accession>A0ABX0KF20</accession>
<evidence type="ECO:0000313" key="3">
    <source>
        <dbReference type="Proteomes" id="UP000615326"/>
    </source>
</evidence>
<protein>
    <submittedName>
        <fullName evidence="2">NAD-dependent epimerase/dehydratase family protein</fullName>
    </submittedName>
</protein>
<sequence>MHILILGNMGYVGSAVSQYMRDRFPDARLSGFDSALFAHCLTGNGRVPETFLDEQLFGDVRDLTPAFFGGVDAVIYLAAISNDPMGKQFAHLTDTVNRACCILAADLAAKAGVKHFVLASSCSVYGAASGLARTEHDDVNPLTAYARSKVAAEEQLAQIKSEKMAISCLRFATACGFSGRLRLDLVLNDFVAAALGSGRISVLSDGTPWRPLIDVRDMARIMEWAITRSGEHFLVVNAGINRGNYTVKELAEAVADAVPGTEVHINHDAQPDKRSYKVDFSLLERLAPEHLPRISLSETINGLVDGIRKSGILRSGQPPESLIRLRTLTGFIGAGILDEELRWTAPDEFIH</sequence>
<comment type="caution">
    <text evidence="2">The sequence shown here is derived from an EMBL/GenBank/DDBJ whole genome shotgun (WGS) entry which is preliminary data.</text>
</comment>